<reference evidence="1 2" key="1">
    <citation type="submission" date="2020-04" db="EMBL/GenBank/DDBJ databases">
        <authorList>
            <person name="Yao Y."/>
            <person name="He Z."/>
        </authorList>
    </citation>
    <scope>NUCLEOTIDE SEQUENCE [LARGE SCALE GENOMIC DNA]</scope>
    <source>
        <strain evidence="1 2">CY-1</strain>
    </source>
</reference>
<name>A0AAE6ZQN1_9PSED</name>
<accession>A0AAE6ZQN1</accession>
<dbReference type="KEGG" id="pum:HGP31_03760"/>
<evidence type="ECO:0000313" key="2">
    <source>
        <dbReference type="Proteomes" id="UP000501367"/>
    </source>
</evidence>
<proteinExistence type="predicted"/>
<organism evidence="1 2">
    <name type="scientific">Pseudomonas umsongensis</name>
    <dbReference type="NCBI Taxonomy" id="198618"/>
    <lineage>
        <taxon>Bacteria</taxon>
        <taxon>Pseudomonadati</taxon>
        <taxon>Pseudomonadota</taxon>
        <taxon>Gammaproteobacteria</taxon>
        <taxon>Pseudomonadales</taxon>
        <taxon>Pseudomonadaceae</taxon>
        <taxon>Pseudomonas</taxon>
    </lineage>
</organism>
<dbReference type="GeneID" id="72192669"/>
<dbReference type="Proteomes" id="UP000501367">
    <property type="component" value="Chromosome"/>
</dbReference>
<protein>
    <submittedName>
        <fullName evidence="1">Uncharacterized protein</fullName>
    </submittedName>
</protein>
<gene>
    <name evidence="1" type="ORF">HGP31_03760</name>
</gene>
<dbReference type="AlphaFoldDB" id="A0AAE6ZQN1"/>
<dbReference type="RefSeq" id="WP_168757201.1">
    <property type="nucleotide sequence ID" value="NZ_CP051487.1"/>
</dbReference>
<evidence type="ECO:0000313" key="1">
    <source>
        <dbReference type="EMBL" id="QJC77447.1"/>
    </source>
</evidence>
<dbReference type="EMBL" id="CP051487">
    <property type="protein sequence ID" value="QJC77447.1"/>
    <property type="molecule type" value="Genomic_DNA"/>
</dbReference>
<sequence length="83" mass="9511">MNTYKYSAYYKNGLTFEELSKEEQERNIGLFYTDVVSYFEDGDEIISMDDNGVVSIQTTLDEKECDDLVAKVAIGLDLLPMKH</sequence>